<feature type="compositionally biased region" description="Basic and acidic residues" evidence="1">
    <location>
        <begin position="290"/>
        <end position="304"/>
    </location>
</feature>
<feature type="compositionally biased region" description="Pro residues" evidence="1">
    <location>
        <begin position="674"/>
        <end position="683"/>
    </location>
</feature>
<dbReference type="EMBL" id="KN831950">
    <property type="protein sequence ID" value="KIO11071.1"/>
    <property type="molecule type" value="Genomic_DNA"/>
</dbReference>
<organism evidence="2 3">
    <name type="scientific">Pisolithus tinctorius Marx 270</name>
    <dbReference type="NCBI Taxonomy" id="870435"/>
    <lineage>
        <taxon>Eukaryota</taxon>
        <taxon>Fungi</taxon>
        <taxon>Dikarya</taxon>
        <taxon>Basidiomycota</taxon>
        <taxon>Agaricomycotina</taxon>
        <taxon>Agaricomycetes</taxon>
        <taxon>Agaricomycetidae</taxon>
        <taxon>Boletales</taxon>
        <taxon>Sclerodermatineae</taxon>
        <taxon>Pisolithaceae</taxon>
        <taxon>Pisolithus</taxon>
    </lineage>
</organism>
<evidence type="ECO:0000313" key="3">
    <source>
        <dbReference type="Proteomes" id="UP000054217"/>
    </source>
</evidence>
<feature type="compositionally biased region" description="Low complexity" evidence="1">
    <location>
        <begin position="900"/>
        <end position="914"/>
    </location>
</feature>
<dbReference type="InParanoid" id="A0A0C3PQ29"/>
<sequence length="1121" mass="122106">MIINLVLPCSQRNITYDINFPCTLPFPDLPCPAAWSAQSSLLTSVFRLENASNIHVFDKAVGLAARIREVELDIPRKEIQVTFIDGRSAEFAMNPDCARMLESVADDVRAFNDVEGQRSSLESSACASTTSSTDDLHSLNKGSSPRLHKSVKHKRQRSLLFSLISSLVPRTLSLSPRSSSPSGAVADPPQASLSPSLATPSGMDSFSHQEVFSPRTRSPISFLRTRARATLVDACRRHVLPALTLSVHVPPGGYLEWVLHGLVANTHAEVHEAQNGSPHVYARKAKHGRSRSEGRNALDLGERADAERLSCSPSMFSSQTNSEEGEDRVVYPRRDHANEWGVRVPSHSPDGLDSYIFELSCAHESLTEESFGYCDDPYEDAWDDNDRFTFDVDRPDSPSMLHGNGSSAVLSGAHVHFADGFWNGYREETTGFGGLAFTGPVVPSDVNEDDDSDESQPSPRTPEDGEELPLSVPPPARPTIETQQLIPVTKAVSSRPRSRGSPPPEPVVPKAQDVSAKPQSRIHFSKPSATNNRRSIAAWSPKARPRTQGLSTDEFIAMRLEYLRRVYDALNLVHVRSQEEGWRIVRASIFGGPTSWTEGDADRALEMKAKRRAWSSGLKIAAPYIWATYRSSPTLALDPRSECFSEKRVWDGKLQHSPPPRSTRNEYGGNTLPLRPPGLPALPPKIRGPIVPTGLSLGKPLRSSPLARYVWTARDLELRQGRYGELSLRRIPESLVLDKLVGPGMSCVSFPESPTRTIPESPTRLFPVCEDSEEEGEVTLGSSVDPTAQEEIHSDEKAGLISEDCVTVTAVESPVEGMIASVSIEDDPFHFSPMRPRTRTTSMYSPSTSASLVLRPLTPPPSYQAAVSGDDTVHGSQTVEDGQDVKFDASSILLRPISSLSTSSAPSTPLSSATQHVRRPPLTSNPPYVPQSRSQSAPRQYSGMRRRSISLPAALSLSFLAPLMHSPSNIEKQTRAPSPGGCIDNEKCNRDYEDLSQAYISPPPLLSGPIIVSAVPAPHEQERYPRYAHVAQVVHAATPTVRRVGMPTINAGMGRAGRMDKRSVSEPESLYSAMDVNAYGKGGMKGGVPGNLDGSVEDAVEVGGCELALGLGRAEEGRVVW</sequence>
<dbReference type="OrthoDB" id="3224257at2759"/>
<protein>
    <submittedName>
        <fullName evidence="2">Uncharacterized protein</fullName>
    </submittedName>
</protein>
<evidence type="ECO:0000256" key="1">
    <source>
        <dbReference type="SAM" id="MobiDB-lite"/>
    </source>
</evidence>
<accession>A0A0C3PQ29</accession>
<reference evidence="3" key="2">
    <citation type="submission" date="2015-01" db="EMBL/GenBank/DDBJ databases">
        <title>Evolutionary Origins and Diversification of the Mycorrhizal Mutualists.</title>
        <authorList>
            <consortium name="DOE Joint Genome Institute"/>
            <consortium name="Mycorrhizal Genomics Consortium"/>
            <person name="Kohler A."/>
            <person name="Kuo A."/>
            <person name="Nagy L.G."/>
            <person name="Floudas D."/>
            <person name="Copeland A."/>
            <person name="Barry K.W."/>
            <person name="Cichocki N."/>
            <person name="Veneault-Fourrey C."/>
            <person name="LaButti K."/>
            <person name="Lindquist E.A."/>
            <person name="Lipzen A."/>
            <person name="Lundell T."/>
            <person name="Morin E."/>
            <person name="Murat C."/>
            <person name="Riley R."/>
            <person name="Ohm R."/>
            <person name="Sun H."/>
            <person name="Tunlid A."/>
            <person name="Henrissat B."/>
            <person name="Grigoriev I.V."/>
            <person name="Hibbett D.S."/>
            <person name="Martin F."/>
        </authorList>
    </citation>
    <scope>NUCLEOTIDE SEQUENCE [LARGE SCALE GENOMIC DNA]</scope>
    <source>
        <strain evidence="3">Marx 270</strain>
    </source>
</reference>
<keyword evidence="3" id="KW-1185">Reference proteome</keyword>
<feature type="region of interest" description="Disordered" evidence="1">
    <location>
        <begin position="900"/>
        <end position="945"/>
    </location>
</feature>
<feature type="compositionally biased region" description="Low complexity" evidence="1">
    <location>
        <begin position="122"/>
        <end position="133"/>
    </location>
</feature>
<gene>
    <name evidence="2" type="ORF">M404DRAFT_994744</name>
</gene>
<proteinExistence type="predicted"/>
<dbReference type="HOGENOM" id="CLU_293739_0_0_1"/>
<name>A0A0C3PQ29_PISTI</name>
<feature type="region of interest" description="Disordered" evidence="1">
    <location>
        <begin position="436"/>
        <end position="531"/>
    </location>
</feature>
<evidence type="ECO:0000313" key="2">
    <source>
        <dbReference type="EMBL" id="KIO11071.1"/>
    </source>
</evidence>
<feature type="compositionally biased region" description="Polar residues" evidence="1">
    <location>
        <begin position="191"/>
        <end position="212"/>
    </location>
</feature>
<dbReference type="AlphaFoldDB" id="A0A0C3PQ29"/>
<feature type="region of interest" description="Disordered" evidence="1">
    <location>
        <begin position="282"/>
        <end position="304"/>
    </location>
</feature>
<dbReference type="Proteomes" id="UP000054217">
    <property type="component" value="Unassembled WGS sequence"/>
</dbReference>
<feature type="region of interest" description="Disordered" evidence="1">
    <location>
        <begin position="175"/>
        <end position="212"/>
    </location>
</feature>
<feature type="region of interest" description="Disordered" evidence="1">
    <location>
        <begin position="122"/>
        <end position="151"/>
    </location>
</feature>
<feature type="region of interest" description="Disordered" evidence="1">
    <location>
        <begin position="652"/>
        <end position="684"/>
    </location>
</feature>
<reference evidence="2 3" key="1">
    <citation type="submission" date="2014-04" db="EMBL/GenBank/DDBJ databases">
        <authorList>
            <consortium name="DOE Joint Genome Institute"/>
            <person name="Kuo A."/>
            <person name="Kohler A."/>
            <person name="Costa M.D."/>
            <person name="Nagy L.G."/>
            <person name="Floudas D."/>
            <person name="Copeland A."/>
            <person name="Barry K.W."/>
            <person name="Cichocki N."/>
            <person name="Veneault-Fourrey C."/>
            <person name="LaButti K."/>
            <person name="Lindquist E.A."/>
            <person name="Lipzen A."/>
            <person name="Lundell T."/>
            <person name="Morin E."/>
            <person name="Murat C."/>
            <person name="Sun H."/>
            <person name="Tunlid A."/>
            <person name="Henrissat B."/>
            <person name="Grigoriev I.V."/>
            <person name="Hibbett D.S."/>
            <person name="Martin F."/>
            <person name="Nordberg H.P."/>
            <person name="Cantor M.N."/>
            <person name="Hua S.X."/>
        </authorList>
    </citation>
    <scope>NUCLEOTIDE SEQUENCE [LARGE SCALE GENOMIC DNA]</scope>
    <source>
        <strain evidence="2 3">Marx 270</strain>
    </source>
</reference>
<feature type="region of interest" description="Disordered" evidence="1">
    <location>
        <begin position="855"/>
        <end position="884"/>
    </location>
</feature>